<evidence type="ECO:0000256" key="2">
    <source>
        <dbReference type="ARBA" id="ARBA00024414"/>
    </source>
</evidence>
<feature type="chain" id="PRO_5022940654" description="Dynein axonemal intermediate chain 7" evidence="4">
    <location>
        <begin position="20"/>
        <end position="920"/>
    </location>
</feature>
<organism evidence="6 7">
    <name type="scientific">Triplophysa tibetana</name>
    <dbReference type="NCBI Taxonomy" id="1572043"/>
    <lineage>
        <taxon>Eukaryota</taxon>
        <taxon>Metazoa</taxon>
        <taxon>Chordata</taxon>
        <taxon>Craniata</taxon>
        <taxon>Vertebrata</taxon>
        <taxon>Euteleostomi</taxon>
        <taxon>Actinopterygii</taxon>
        <taxon>Neopterygii</taxon>
        <taxon>Teleostei</taxon>
        <taxon>Ostariophysi</taxon>
        <taxon>Cypriniformes</taxon>
        <taxon>Nemacheilidae</taxon>
        <taxon>Triplophysa</taxon>
    </lineage>
</organism>
<evidence type="ECO:0000256" key="4">
    <source>
        <dbReference type="SAM" id="SignalP"/>
    </source>
</evidence>
<feature type="compositionally biased region" description="Basic and acidic residues" evidence="3">
    <location>
        <begin position="207"/>
        <end position="221"/>
    </location>
</feature>
<feature type="region of interest" description="Disordered" evidence="3">
    <location>
        <begin position="194"/>
        <end position="221"/>
    </location>
</feature>
<reference evidence="6 7" key="1">
    <citation type="journal article" date="2019" name="Mol. Ecol. Resour.">
        <title>Chromosome-level genome assembly of Triplophysa tibetana, a fish adapted to the harsh high-altitude environment of the Tibetan Plateau.</title>
        <authorList>
            <person name="Yang X."/>
            <person name="Liu H."/>
            <person name="Ma Z."/>
            <person name="Zou Y."/>
            <person name="Zou M."/>
            <person name="Mao Y."/>
            <person name="Li X."/>
            <person name="Wang H."/>
            <person name="Chen T."/>
            <person name="Wang W."/>
            <person name="Yang R."/>
        </authorList>
    </citation>
    <scope>NUCLEOTIDE SEQUENCE [LARGE SCALE GENOMIC DNA]</scope>
    <source>
        <strain evidence="6">TTIB1903HZAU</strain>
        <tissue evidence="6">Muscle</tissue>
    </source>
</reference>
<dbReference type="PANTHER" id="PTHR20929">
    <property type="entry name" value="LUNG ADENOMA SUSCEPTIBILITY 1-RELATED"/>
    <property type="match status" value="1"/>
</dbReference>
<dbReference type="EMBL" id="SOYY01000005">
    <property type="protein sequence ID" value="KAA0721009.1"/>
    <property type="molecule type" value="Genomic_DNA"/>
</dbReference>
<comment type="caution">
    <text evidence="6">The sequence shown here is derived from an EMBL/GenBank/DDBJ whole genome shotgun (WGS) entry which is preliminary data.</text>
</comment>
<evidence type="ECO:0000313" key="7">
    <source>
        <dbReference type="Proteomes" id="UP000324632"/>
    </source>
</evidence>
<dbReference type="PANTHER" id="PTHR20929:SF11">
    <property type="entry name" value="DYNEIN AXONEMAL INTERMEDIATE CHAIN 7"/>
    <property type="match status" value="1"/>
</dbReference>
<dbReference type="Proteomes" id="UP000324632">
    <property type="component" value="Chromosome 5"/>
</dbReference>
<keyword evidence="4" id="KW-0732">Signal</keyword>
<proteinExistence type="inferred from homology"/>
<dbReference type="Pfam" id="PF15927">
    <property type="entry name" value="Casc1_N"/>
    <property type="match status" value="1"/>
</dbReference>
<evidence type="ECO:0000313" key="6">
    <source>
        <dbReference type="EMBL" id="KAA0721009.1"/>
    </source>
</evidence>
<feature type="domain" description="IC97/Casc1 N-terminal" evidence="5">
    <location>
        <begin position="222"/>
        <end position="418"/>
    </location>
</feature>
<name>A0A5A9PJ32_9TELE</name>
<dbReference type="GO" id="GO:0005930">
    <property type="term" value="C:axoneme"/>
    <property type="evidence" value="ECO:0007669"/>
    <property type="project" value="TreeGrafter"/>
</dbReference>
<keyword evidence="7" id="KW-1185">Reference proteome</keyword>
<protein>
    <recommendedName>
        <fullName evidence="2">Dynein axonemal intermediate chain 7</fullName>
    </recommendedName>
</protein>
<evidence type="ECO:0000259" key="5">
    <source>
        <dbReference type="Pfam" id="PF15927"/>
    </source>
</evidence>
<feature type="region of interest" description="Disordered" evidence="3">
    <location>
        <begin position="490"/>
        <end position="520"/>
    </location>
</feature>
<evidence type="ECO:0000256" key="1">
    <source>
        <dbReference type="ARBA" id="ARBA00024332"/>
    </source>
</evidence>
<gene>
    <name evidence="6" type="ORF">E1301_Tti001981</name>
</gene>
<dbReference type="AlphaFoldDB" id="A0A5A9PJ32"/>
<sequence length="920" mass="104744">MLCVWAEACVSLWLGLCESVRLVLGGMESFCEAGRALNELFVSRFILTGNGCPFSSPMGNILIPGRTSLKPPPSAPEPYRTPHAQTRPLLMEVIGKRVDCYTLRKRPRCRAAQSHLLAIEHERSGEPPGARSQTQEQLITNSFLRTVCVCMCDYCSVRSERDVRARPGEVRGYRNCLIWLLGLAYGIKRRRLSSGSAPSAKKGGRISKAEKERLQREAEEQKQREIEEARLIAEREEQERLERERIEHEKQEILELKDRERREDELNELRNILDENHNAVISWESECTEKAKWDRYMRCDGSPDPSLQTEINSFITLWREDSETQIQGVLEKCALALQLTDELDFLLSDSPEPCAARQYRETLLTLQKLIHCKLDKATEEILKSAKSHIDIETGNMQTVVEDVNITLCLWANFIKKLRNKGVRFHEAGLGFELPKPLAVSDVAVRILHTRYDHISHYSEREQIQNKKSMMRAAGTPPIEVLIAEQVDNIEEDEAANPKQVEEEQKSLRSESRKSAVSVNSYKEGRKSSSIKLLGGESAQTETAAEELTTAVEADQNGTTPSPPEPVIDNYEVHIVDLQQYTPLGGVFYFDVFHIPPQSHIVKGWEMRELLETGLQIFPYQELSRVQSSSSVRLDENGAVAFLPVGVTVTLPDSLMFLEEPQVARWDPIGQHWRTDCISETSYDAEARSISFQMNAFYTFTLLQESYANMPFQSWELRPLGKDSALFTITGALIEINITDKECMLHVENAKELDHLLGKWMSQSALQKAMKRAGINVFVNEYSDKYVSINSKDPLIEHTVYEQMALMSSAVGFSWSRWNSQCGQEHLVLQACEQLVARPVAEEAWSLYLLGAQRSQRLKMKEHDDSFAPELAEGSEFHSTFLHMLRQDTSIEGQEKMRQSHYLYTDAVQRLLCATRVLTYS</sequence>
<dbReference type="GO" id="GO:0048487">
    <property type="term" value="F:beta-tubulin binding"/>
    <property type="evidence" value="ECO:0007669"/>
    <property type="project" value="TreeGrafter"/>
</dbReference>
<dbReference type="InterPro" id="IPR023247">
    <property type="entry name" value="IC97/Dnai7-like"/>
</dbReference>
<comment type="similarity">
    <text evidence="1">Belongs to the DNAI7 family.</text>
</comment>
<feature type="compositionally biased region" description="Basic and acidic residues" evidence="3">
    <location>
        <begin position="499"/>
        <end position="513"/>
    </location>
</feature>
<evidence type="ECO:0000256" key="3">
    <source>
        <dbReference type="SAM" id="MobiDB-lite"/>
    </source>
</evidence>
<accession>A0A5A9PJ32</accession>
<dbReference type="InterPro" id="IPR031826">
    <property type="entry name" value="IC97/Casc1_N"/>
</dbReference>
<feature type="signal peptide" evidence="4">
    <location>
        <begin position="1"/>
        <end position="19"/>
    </location>
</feature>
<dbReference type="GO" id="GO:0008017">
    <property type="term" value="F:microtubule binding"/>
    <property type="evidence" value="ECO:0007669"/>
    <property type="project" value="TreeGrafter"/>
</dbReference>
<dbReference type="PRINTS" id="PR02043">
    <property type="entry name" value="CANCERSCCP1"/>
</dbReference>